<name>A0ABV1RRD9_9BACT</name>
<sequence length="58" mass="6718">MTSEEFETNFTQTLDTILEALANSSEVKPEKFYSLACVVENLRYFSPVFYSAIKQKEE</sequence>
<dbReference type="RefSeq" id="WP_350411020.1">
    <property type="nucleotide sequence ID" value="NZ_JBEOKT010000003.1"/>
</dbReference>
<evidence type="ECO:0000313" key="1">
    <source>
        <dbReference type="EMBL" id="MER2996700.1"/>
    </source>
</evidence>
<dbReference type="Proteomes" id="UP001476807">
    <property type="component" value="Unassembled WGS sequence"/>
</dbReference>
<proteinExistence type="predicted"/>
<evidence type="ECO:0000313" key="2">
    <source>
        <dbReference type="Proteomes" id="UP001476807"/>
    </source>
</evidence>
<reference evidence="1 2" key="1">
    <citation type="submission" date="2024-06" db="EMBL/GenBank/DDBJ databases">
        <title>Pontibacter populi HYL7-15.</title>
        <authorList>
            <person name="Kim M.K."/>
        </authorList>
    </citation>
    <scope>NUCLEOTIDE SEQUENCE [LARGE SCALE GENOMIC DNA]</scope>
    <source>
        <strain evidence="1 2">HYL7-15</strain>
    </source>
</reference>
<organism evidence="1 2">
    <name type="scientific">Pontibacter populi</name>
    <dbReference type="NCBI Taxonomy" id="890055"/>
    <lineage>
        <taxon>Bacteria</taxon>
        <taxon>Pseudomonadati</taxon>
        <taxon>Bacteroidota</taxon>
        <taxon>Cytophagia</taxon>
        <taxon>Cytophagales</taxon>
        <taxon>Hymenobacteraceae</taxon>
        <taxon>Pontibacter</taxon>
    </lineage>
</organism>
<comment type="caution">
    <text evidence="1">The sequence shown here is derived from an EMBL/GenBank/DDBJ whole genome shotgun (WGS) entry which is preliminary data.</text>
</comment>
<gene>
    <name evidence="1" type="ORF">ABS362_04035</name>
</gene>
<keyword evidence="2" id="KW-1185">Reference proteome</keyword>
<protein>
    <submittedName>
        <fullName evidence="1">Uncharacterized protein</fullName>
    </submittedName>
</protein>
<dbReference type="EMBL" id="JBEOKT010000003">
    <property type="protein sequence ID" value="MER2996700.1"/>
    <property type="molecule type" value="Genomic_DNA"/>
</dbReference>
<accession>A0ABV1RRD9</accession>